<proteinExistence type="predicted"/>
<feature type="transmembrane region" description="Helical" evidence="1">
    <location>
        <begin position="6"/>
        <end position="26"/>
    </location>
</feature>
<protein>
    <submittedName>
        <fullName evidence="2">Uncharacterized protein</fullName>
    </submittedName>
</protein>
<keyword evidence="1" id="KW-1133">Transmembrane helix</keyword>
<organism evidence="2 3">
    <name type="scientific">Corynebacterium phage phi673</name>
    <dbReference type="NCBI Taxonomy" id="2052821"/>
    <lineage>
        <taxon>Viruses</taxon>
        <taxon>Duplodnaviria</taxon>
        <taxon>Heunggongvirae</taxon>
        <taxon>Uroviricota</taxon>
        <taxon>Caudoviricetes</taxon>
        <taxon>Ikedavirus</taxon>
        <taxon>Ikedavirus phi673</taxon>
    </lineage>
</organism>
<name>A0A2H4PIT8_9CAUD</name>
<dbReference type="Proteomes" id="UP000241893">
    <property type="component" value="Segment"/>
</dbReference>
<keyword evidence="1" id="KW-0472">Membrane</keyword>
<sequence>MIEYTGAGFMTLICLIIIIGVGTLIYQSRGSHPDAGYDIPDVEHWVMRQIEMTTGRVRYVSTKTSDKDIALSMAEAVNFSKNNNWYCTNLILADYLLD</sequence>
<gene>
    <name evidence="2" type="ORF">phi673_gp26</name>
</gene>
<accession>A0A2H4PIT8</accession>
<keyword evidence="3" id="KW-1185">Reference proteome</keyword>
<evidence type="ECO:0000313" key="2">
    <source>
        <dbReference type="EMBL" id="ATW62888.1"/>
    </source>
</evidence>
<dbReference type="EMBL" id="MG324353">
    <property type="protein sequence ID" value="ATW62888.1"/>
    <property type="molecule type" value="Genomic_DNA"/>
</dbReference>
<evidence type="ECO:0000313" key="3">
    <source>
        <dbReference type="Proteomes" id="UP000241893"/>
    </source>
</evidence>
<dbReference type="OrthoDB" id="32782at10239"/>
<keyword evidence="1" id="KW-0812">Transmembrane</keyword>
<evidence type="ECO:0000256" key="1">
    <source>
        <dbReference type="SAM" id="Phobius"/>
    </source>
</evidence>
<reference evidence="2 3" key="1">
    <citation type="submission" date="2017-10" db="EMBL/GenBank/DDBJ databases">
        <title>Complete nucleotide sequences and annotations of phi673 and phi674, two new lytic phages of Corynebacterium glutamicum ATCC 13032.</title>
        <authorList>
            <person name="Yomantas Y.A.V."/>
            <person name="Abalakina E.G."/>
            <person name="Lobanova J.S."/>
            <person name="Mamontov V.A."/>
            <person name="Stoynova N.V."/>
            <person name="Mashko S.V."/>
        </authorList>
    </citation>
    <scope>NUCLEOTIDE SEQUENCE [LARGE SCALE GENOMIC DNA]</scope>
</reference>